<dbReference type="InterPro" id="IPR000415">
    <property type="entry name" value="Nitroreductase-like"/>
</dbReference>
<dbReference type="OMA" id="AYNSQPW"/>
<dbReference type="Proteomes" id="UP000178666">
    <property type="component" value="Chromosome"/>
</dbReference>
<dbReference type="PANTHER" id="PTHR43673:SF10">
    <property type="entry name" value="NADH DEHYDROGENASE_NAD(P)H NITROREDUCTASE XCC3605-RELATED"/>
    <property type="match status" value="1"/>
</dbReference>
<dbReference type="EMBL" id="CP015970">
    <property type="protein sequence ID" value="AOZ46400.1"/>
    <property type="molecule type" value="Genomic_DNA"/>
</dbReference>
<dbReference type="SUPFAM" id="SSF55469">
    <property type="entry name" value="FMN-dependent nitroreductase-like"/>
    <property type="match status" value="1"/>
</dbReference>
<dbReference type="OrthoDB" id="9802510at2"/>
<keyword evidence="7" id="KW-1185">Reference proteome</keyword>
<dbReference type="RefSeq" id="WP_015071034.1">
    <property type="nucleotide sequence ID" value="NZ_CP013126.1"/>
</dbReference>
<dbReference type="Pfam" id="PF00881">
    <property type="entry name" value="Nitroreductase"/>
    <property type="match status" value="1"/>
</dbReference>
<dbReference type="AlphaFoldDB" id="A0A142KFM8"/>
<dbReference type="Gene3D" id="3.40.109.10">
    <property type="entry name" value="NADH Oxidase"/>
    <property type="match status" value="1"/>
</dbReference>
<dbReference type="GO" id="GO:0016491">
    <property type="term" value="F:oxidoreductase activity"/>
    <property type="evidence" value="ECO:0007669"/>
    <property type="project" value="UniProtKB-KW"/>
</dbReference>
<feature type="domain" description="Nitroreductase" evidence="3">
    <location>
        <begin position="8"/>
        <end position="66"/>
    </location>
</feature>
<evidence type="ECO:0000313" key="7">
    <source>
        <dbReference type="Proteomes" id="UP000178666"/>
    </source>
</evidence>
<dbReference type="GeneID" id="88085381"/>
<reference evidence="5 7" key="1">
    <citation type="journal article" date="2016" name="Plant Dis.">
        <title>Improved production of propionic acid using genome shuffling.</title>
        <authorList>
            <person name="Luna-Flores C.H."/>
            <person name="Palfreyman R.W."/>
            <person name="Kromer J.O."/>
            <person name="Nielsen L.K."/>
            <person name="Marcellin E."/>
        </authorList>
    </citation>
    <scope>NUCLEOTIDE SEQUENCE [LARGE SCALE GENOMIC DNA]</scope>
    <source>
        <strain evidence="5 7">F3E8</strain>
    </source>
</reference>
<evidence type="ECO:0000313" key="6">
    <source>
        <dbReference type="Proteomes" id="UP000075221"/>
    </source>
</evidence>
<gene>
    <name evidence="5" type="ORF">A8L58_06430</name>
    <name evidence="4" type="ORF">AXH35_04965</name>
</gene>
<comment type="similarity">
    <text evidence="1">Belongs to the nitroreductase family.</text>
</comment>
<keyword evidence="2" id="KW-0560">Oxidoreductase</keyword>
<proteinExistence type="inferred from homology"/>
<evidence type="ECO:0000256" key="2">
    <source>
        <dbReference type="ARBA" id="ARBA00023002"/>
    </source>
</evidence>
<name>A0A142KFM8_9ACTN</name>
<evidence type="ECO:0000259" key="3">
    <source>
        <dbReference type="Pfam" id="PF00881"/>
    </source>
</evidence>
<accession>A0A142KFM8</accession>
<protein>
    <submittedName>
        <fullName evidence="4">Nitroreductase</fullName>
    </submittedName>
</protein>
<evidence type="ECO:0000256" key="1">
    <source>
        <dbReference type="ARBA" id="ARBA00007118"/>
    </source>
</evidence>
<dbReference type="InterPro" id="IPR029479">
    <property type="entry name" value="Nitroreductase"/>
</dbReference>
<reference evidence="4 6" key="2">
    <citation type="submission" date="2016-02" db="EMBL/GenBank/DDBJ databases">
        <title>Complete Genome Sequence of Propionibacterium acidipropionici ATCC 55737.</title>
        <authorList>
            <person name="Luna Flores C.H."/>
            <person name="Nielsen L.K."/>
            <person name="Marcellin E."/>
        </authorList>
    </citation>
    <scope>NUCLEOTIDE SEQUENCE [LARGE SCALE GENOMIC DNA]</scope>
    <source>
        <strain evidence="4 6">ATCC 55737</strain>
    </source>
</reference>
<organism evidence="4 6">
    <name type="scientific">Acidipropionibacterium acidipropionici</name>
    <dbReference type="NCBI Taxonomy" id="1748"/>
    <lineage>
        <taxon>Bacteria</taxon>
        <taxon>Bacillati</taxon>
        <taxon>Actinomycetota</taxon>
        <taxon>Actinomycetes</taxon>
        <taxon>Propionibacteriales</taxon>
        <taxon>Propionibacteriaceae</taxon>
        <taxon>Acidipropionibacterium</taxon>
    </lineage>
</organism>
<dbReference type="KEGG" id="aaci:ASQ49_10210"/>
<sequence>MSDIAPVLRGRWSPRSYDPTRTVSPEDVRLLLEAARWAPSAMNRQPWRFIVGIRGDQTRSRLEPFVVGRSDWALDAAALVVNICESDERGIGFYDLGDAVAHMSIQAEEMGLHVRQFGSFDQQGLAAEFGIEAPFVPVTMAAIGVPPAGIGPGVRDRVDVDELLWI</sequence>
<evidence type="ECO:0000313" key="5">
    <source>
        <dbReference type="EMBL" id="AOZ46400.1"/>
    </source>
</evidence>
<evidence type="ECO:0000313" key="4">
    <source>
        <dbReference type="EMBL" id="AMS04916.1"/>
    </source>
</evidence>
<dbReference type="Proteomes" id="UP000075221">
    <property type="component" value="Chromosome"/>
</dbReference>
<dbReference type="EMBL" id="CP014352">
    <property type="protein sequence ID" value="AMS04916.1"/>
    <property type="molecule type" value="Genomic_DNA"/>
</dbReference>
<dbReference type="PANTHER" id="PTHR43673">
    <property type="entry name" value="NAD(P)H NITROREDUCTASE YDGI-RELATED"/>
    <property type="match status" value="1"/>
</dbReference>